<evidence type="ECO:0000259" key="8">
    <source>
        <dbReference type="Pfam" id="PF00149"/>
    </source>
</evidence>
<feature type="signal peptide" evidence="7">
    <location>
        <begin position="1"/>
        <end position="25"/>
    </location>
</feature>
<dbReference type="Proteomes" id="UP000675047">
    <property type="component" value="Unassembled WGS sequence"/>
</dbReference>
<feature type="binding site" evidence="6">
    <location>
        <position position="252"/>
    </location>
    <ligand>
        <name>Fe cation</name>
        <dbReference type="ChEBI" id="CHEBI:24875"/>
        <label>2</label>
    </ligand>
</feature>
<feature type="binding site" evidence="6">
    <location>
        <position position="117"/>
    </location>
    <ligand>
        <name>Fe cation</name>
        <dbReference type="ChEBI" id="CHEBI:24875"/>
        <label>2</label>
    </ligand>
</feature>
<evidence type="ECO:0000256" key="2">
    <source>
        <dbReference type="ARBA" id="ARBA00012646"/>
    </source>
</evidence>
<keyword evidence="6" id="KW-0479">Metal-binding</keyword>
<feature type="binding site" evidence="6">
    <location>
        <position position="46"/>
    </location>
    <ligand>
        <name>Fe cation</name>
        <dbReference type="ChEBI" id="CHEBI:24875"/>
        <label>1</label>
    </ligand>
</feature>
<dbReference type="AlphaFoldDB" id="A0A940X6N7"/>
<comment type="catalytic activity">
    <reaction evidence="1 5">
        <text>a phosphate monoester + H2O = an alcohol + phosphate</text>
        <dbReference type="Rhea" id="RHEA:15017"/>
        <dbReference type="ChEBI" id="CHEBI:15377"/>
        <dbReference type="ChEBI" id="CHEBI:30879"/>
        <dbReference type="ChEBI" id="CHEBI:43474"/>
        <dbReference type="ChEBI" id="CHEBI:67140"/>
        <dbReference type="EC" id="3.1.3.2"/>
    </reaction>
</comment>
<keyword evidence="4 5" id="KW-0378">Hydrolase</keyword>
<sequence>MKIPVLQKNMFKVFVCLFSINFASAQTKDTSVKKYPNALNFIVMGDWGRFGEDHQIPVAKQMGITATAINRDFIISTGDNFYPVGVASEFDPQWKSSYEDIYTDFSLHWNWYPVLGNHDYAGNPDAQVAYSKISRRWNMPARYYSKTFNINGDSNQQVLIAFIDTNPLIPAFYENDVYGKNVISQDTTAQKKWLIKTLSDAPKSVKWKLVVGHHPLFTATLKRRESYDTKAVRKSLKSLFDKYEVDAYIAGHDHDLQHLLPEGKTNYFVSGSASEATPIDQLPISKLASSEYGFMTFSVLPDTLYVQAVNEKGEVIYSTEIKKQENLRQK</sequence>
<dbReference type="PANTHER" id="PTHR10161:SF14">
    <property type="entry name" value="TARTRATE-RESISTANT ACID PHOSPHATASE TYPE 5"/>
    <property type="match status" value="1"/>
</dbReference>
<comment type="cofactor">
    <cofactor evidence="6">
        <name>Fe cation</name>
        <dbReference type="ChEBI" id="CHEBI:24875"/>
    </cofactor>
    <text evidence="6">Binds 2 iron ions per subunit.</text>
</comment>
<feature type="binding site" evidence="6">
    <location>
        <position position="254"/>
    </location>
    <ligand>
        <name>Fe cation</name>
        <dbReference type="ChEBI" id="CHEBI:24875"/>
        <label>1</label>
    </ligand>
</feature>
<evidence type="ECO:0000256" key="6">
    <source>
        <dbReference type="PIRSR" id="PIRSR000898-1"/>
    </source>
</evidence>
<feature type="binding site" evidence="6">
    <location>
        <position position="82"/>
    </location>
    <ligand>
        <name>Fe cation</name>
        <dbReference type="ChEBI" id="CHEBI:24875"/>
        <label>1</label>
    </ligand>
</feature>
<evidence type="ECO:0000256" key="5">
    <source>
        <dbReference type="PIRNR" id="PIRNR000898"/>
    </source>
</evidence>
<proteinExistence type="predicted"/>
<feature type="binding site" evidence="6">
    <location>
        <position position="213"/>
    </location>
    <ligand>
        <name>Fe cation</name>
        <dbReference type="ChEBI" id="CHEBI:24875"/>
        <label>2</label>
    </ligand>
</feature>
<dbReference type="Pfam" id="PF00149">
    <property type="entry name" value="Metallophos"/>
    <property type="match status" value="1"/>
</dbReference>
<evidence type="ECO:0000256" key="1">
    <source>
        <dbReference type="ARBA" id="ARBA00000032"/>
    </source>
</evidence>
<protein>
    <recommendedName>
        <fullName evidence="2 5">acid phosphatase</fullName>
        <ecNumber evidence="2 5">3.1.3.2</ecNumber>
    </recommendedName>
</protein>
<dbReference type="InterPro" id="IPR004843">
    <property type="entry name" value="Calcineurin-like_PHP"/>
</dbReference>
<organism evidence="9 10">
    <name type="scientific">Flavobacterium geliluteum</name>
    <dbReference type="NCBI Taxonomy" id="2816120"/>
    <lineage>
        <taxon>Bacteria</taxon>
        <taxon>Pseudomonadati</taxon>
        <taxon>Bacteroidota</taxon>
        <taxon>Flavobacteriia</taxon>
        <taxon>Flavobacteriales</taxon>
        <taxon>Flavobacteriaceae</taxon>
        <taxon>Flavobacterium</taxon>
    </lineage>
</organism>
<dbReference type="PIRSF" id="PIRSF000898">
    <property type="entry name" value="Acid_Ptase_5"/>
    <property type="match status" value="1"/>
</dbReference>
<dbReference type="GO" id="GO:0003993">
    <property type="term" value="F:acid phosphatase activity"/>
    <property type="evidence" value="ECO:0007669"/>
    <property type="project" value="UniProtKB-UniRule"/>
</dbReference>
<reference evidence="9 10" key="1">
    <citation type="submission" date="2021-03" db="EMBL/GenBank/DDBJ databases">
        <title>Flavobacterium Flabelliformis Sp. Nov. And Flavobacterium Geliluteum Sp. Nov., Two Novel Multidrug Resistant Psychrophilic Species Isolated From Antarctica.</title>
        <authorList>
            <person name="Kralova S."/>
            <person name="Busse H.J."/>
            <person name="Bezdicek M."/>
            <person name="Nykrynova M."/>
            <person name="Kroupova E."/>
            <person name="Krsek D."/>
            <person name="Sedlacek I."/>
        </authorList>
    </citation>
    <scope>NUCLEOTIDE SEQUENCE [LARGE SCALE GENOMIC DNA]</scope>
    <source>
        <strain evidence="9 10">P7388</strain>
    </source>
</reference>
<feature type="binding site" evidence="6">
    <location>
        <position position="79"/>
    </location>
    <ligand>
        <name>Fe cation</name>
        <dbReference type="ChEBI" id="CHEBI:24875"/>
        <label>1</label>
    </ligand>
</feature>
<comment type="caution">
    <text evidence="9">The sequence shown here is derived from an EMBL/GenBank/DDBJ whole genome shotgun (WGS) entry which is preliminary data.</text>
</comment>
<gene>
    <name evidence="9" type="ORF">J3495_02980</name>
</gene>
<dbReference type="EMBL" id="JAGFBV010000003">
    <property type="protein sequence ID" value="MBP4137040.1"/>
    <property type="molecule type" value="Genomic_DNA"/>
</dbReference>
<dbReference type="SUPFAM" id="SSF56300">
    <property type="entry name" value="Metallo-dependent phosphatases"/>
    <property type="match status" value="1"/>
</dbReference>
<feature type="chain" id="PRO_5037417920" description="acid phosphatase" evidence="7">
    <location>
        <begin position="26"/>
        <end position="330"/>
    </location>
</feature>
<keyword evidence="10" id="KW-1185">Reference proteome</keyword>
<name>A0A940X6N7_9FLAO</name>
<dbReference type="InterPro" id="IPR051558">
    <property type="entry name" value="Metallophosphoesterase_PAP"/>
</dbReference>
<feature type="domain" description="Calcineurin-like phosphoesterase" evidence="8">
    <location>
        <begin position="40"/>
        <end position="255"/>
    </location>
</feature>
<evidence type="ECO:0000256" key="7">
    <source>
        <dbReference type="SAM" id="SignalP"/>
    </source>
</evidence>
<evidence type="ECO:0000313" key="10">
    <source>
        <dbReference type="Proteomes" id="UP000675047"/>
    </source>
</evidence>
<evidence type="ECO:0000256" key="3">
    <source>
        <dbReference type="ARBA" id="ARBA00022729"/>
    </source>
</evidence>
<dbReference type="CDD" id="cd07378">
    <property type="entry name" value="MPP_ACP5"/>
    <property type="match status" value="1"/>
</dbReference>
<keyword evidence="3 7" id="KW-0732">Signal</keyword>
<dbReference type="EC" id="3.1.3.2" evidence="2 5"/>
<accession>A0A940X6N7</accession>
<evidence type="ECO:0000256" key="4">
    <source>
        <dbReference type="ARBA" id="ARBA00022801"/>
    </source>
</evidence>
<dbReference type="RefSeq" id="WP_210665083.1">
    <property type="nucleotide sequence ID" value="NZ_JAGFBV010000003.1"/>
</dbReference>
<feature type="binding site" evidence="6">
    <location>
        <position position="79"/>
    </location>
    <ligand>
        <name>Fe cation</name>
        <dbReference type="ChEBI" id="CHEBI:24875"/>
        <label>2</label>
    </ligand>
</feature>
<dbReference type="Gene3D" id="3.60.21.10">
    <property type="match status" value="1"/>
</dbReference>
<dbReference type="GO" id="GO:0046872">
    <property type="term" value="F:metal ion binding"/>
    <property type="evidence" value="ECO:0007669"/>
    <property type="project" value="UniProtKB-KW"/>
</dbReference>
<dbReference type="PANTHER" id="PTHR10161">
    <property type="entry name" value="TARTRATE-RESISTANT ACID PHOSPHATASE TYPE 5"/>
    <property type="match status" value="1"/>
</dbReference>
<evidence type="ECO:0000313" key="9">
    <source>
        <dbReference type="EMBL" id="MBP4137040.1"/>
    </source>
</evidence>
<keyword evidence="5 6" id="KW-0408">Iron</keyword>
<dbReference type="InterPro" id="IPR024927">
    <property type="entry name" value="Acid_PPase"/>
</dbReference>
<dbReference type="InterPro" id="IPR029052">
    <property type="entry name" value="Metallo-depent_PP-like"/>
</dbReference>